<keyword evidence="2" id="KW-0472">Membrane</keyword>
<dbReference type="EMBL" id="JARAKH010000008">
    <property type="protein sequence ID" value="KAK8401983.1"/>
    <property type="molecule type" value="Genomic_DNA"/>
</dbReference>
<feature type="transmembrane region" description="Helical" evidence="2">
    <location>
        <begin position="136"/>
        <end position="156"/>
    </location>
</feature>
<keyword evidence="4" id="KW-1185">Reference proteome</keyword>
<feature type="transmembrane region" description="Helical" evidence="2">
    <location>
        <begin position="168"/>
        <end position="187"/>
    </location>
</feature>
<organism evidence="3 4">
    <name type="scientific">Scylla paramamosain</name>
    <name type="common">Mud crab</name>
    <dbReference type="NCBI Taxonomy" id="85552"/>
    <lineage>
        <taxon>Eukaryota</taxon>
        <taxon>Metazoa</taxon>
        <taxon>Ecdysozoa</taxon>
        <taxon>Arthropoda</taxon>
        <taxon>Crustacea</taxon>
        <taxon>Multicrustacea</taxon>
        <taxon>Malacostraca</taxon>
        <taxon>Eumalacostraca</taxon>
        <taxon>Eucarida</taxon>
        <taxon>Decapoda</taxon>
        <taxon>Pleocyemata</taxon>
        <taxon>Brachyura</taxon>
        <taxon>Eubrachyura</taxon>
        <taxon>Portunoidea</taxon>
        <taxon>Portunidae</taxon>
        <taxon>Portuninae</taxon>
        <taxon>Scylla</taxon>
    </lineage>
</organism>
<proteinExistence type="predicted"/>
<sequence>MHFWIDKRSACGQRGAQFVGSPCLYRPKARHYPMVTPVHRFQRIESVQAEGRRGGEAGRGRAGRGRRLGSSRPSTDEDEEESVRVPLGETAAPEEACLTRLSVPSTRHARRTSANSSVYSRVPDNFNLFRMGGINWCVWAAFIVVTMLLVPAHLYLKNFHYRGELVGIIFVVILLFLVCFSVSLFHTKTRAILLHRLNLEDDARGCALDQSSASPARRRPLFPTPTLAHRRLVRHLPCPPVRMSMSTPDLVDGHALARDRMARSHSQASRGVSYGILRPHDTNEHRLETPLASDATTDPPPYHVAILLPAPTHASSPRECETPPPAYDVVQ</sequence>
<protein>
    <submittedName>
        <fullName evidence="3">Uncharacterized protein</fullName>
    </submittedName>
</protein>
<feature type="compositionally biased region" description="Basic and acidic residues" evidence="1">
    <location>
        <begin position="50"/>
        <end position="59"/>
    </location>
</feature>
<evidence type="ECO:0000313" key="4">
    <source>
        <dbReference type="Proteomes" id="UP001487740"/>
    </source>
</evidence>
<dbReference type="Proteomes" id="UP001487740">
    <property type="component" value="Unassembled WGS sequence"/>
</dbReference>
<name>A0AAW0UPC2_SCYPA</name>
<feature type="region of interest" description="Disordered" evidence="1">
    <location>
        <begin position="45"/>
        <end position="86"/>
    </location>
</feature>
<gene>
    <name evidence="3" type="ORF">O3P69_001224</name>
</gene>
<reference evidence="3 4" key="1">
    <citation type="submission" date="2023-03" db="EMBL/GenBank/DDBJ databases">
        <title>High-quality genome of Scylla paramamosain provides insights in environmental adaptation.</title>
        <authorList>
            <person name="Zhang L."/>
        </authorList>
    </citation>
    <scope>NUCLEOTIDE SEQUENCE [LARGE SCALE GENOMIC DNA]</scope>
    <source>
        <strain evidence="3">LZ_2023a</strain>
        <tissue evidence="3">Muscle</tissue>
    </source>
</reference>
<keyword evidence="2" id="KW-0812">Transmembrane</keyword>
<feature type="region of interest" description="Disordered" evidence="1">
    <location>
        <begin position="259"/>
        <end position="284"/>
    </location>
</feature>
<evidence type="ECO:0000256" key="1">
    <source>
        <dbReference type="SAM" id="MobiDB-lite"/>
    </source>
</evidence>
<accession>A0AAW0UPC2</accession>
<evidence type="ECO:0000256" key="2">
    <source>
        <dbReference type="SAM" id="Phobius"/>
    </source>
</evidence>
<keyword evidence="2" id="KW-1133">Transmembrane helix</keyword>
<comment type="caution">
    <text evidence="3">The sequence shown here is derived from an EMBL/GenBank/DDBJ whole genome shotgun (WGS) entry which is preliminary data.</text>
</comment>
<evidence type="ECO:0000313" key="3">
    <source>
        <dbReference type="EMBL" id="KAK8401983.1"/>
    </source>
</evidence>
<dbReference type="AlphaFoldDB" id="A0AAW0UPC2"/>